<dbReference type="RefSeq" id="WP_250923152.1">
    <property type="nucleotide sequence ID" value="NZ_JAMQAW010000051.1"/>
</dbReference>
<evidence type="ECO:0000313" key="3">
    <source>
        <dbReference type="Proteomes" id="UP001431429"/>
    </source>
</evidence>
<keyword evidence="3" id="KW-1185">Reference proteome</keyword>
<reference evidence="2" key="1">
    <citation type="submission" date="2022-06" db="EMBL/GenBank/DDBJ databases">
        <title>Genome public.</title>
        <authorList>
            <person name="Sun Q."/>
        </authorList>
    </citation>
    <scope>NUCLEOTIDE SEQUENCE</scope>
    <source>
        <strain evidence="2">CWNU-1</strain>
    </source>
</reference>
<proteinExistence type="predicted"/>
<dbReference type="InterPro" id="IPR007139">
    <property type="entry name" value="DUF349"/>
</dbReference>
<comment type="caution">
    <text evidence="2">The sequence shown here is derived from an EMBL/GenBank/DDBJ whole genome shotgun (WGS) entry which is preliminary data.</text>
</comment>
<feature type="coiled-coil region" evidence="1">
    <location>
        <begin position="66"/>
        <end position="109"/>
    </location>
</feature>
<accession>A0ABT0UXZ8</accession>
<dbReference type="EMBL" id="JAMQAW010000051">
    <property type="protein sequence ID" value="MCM2392829.1"/>
    <property type="molecule type" value="Genomic_DNA"/>
</dbReference>
<evidence type="ECO:0000256" key="1">
    <source>
        <dbReference type="SAM" id="Coils"/>
    </source>
</evidence>
<sequence length="409" mass="46133">MSSDPWGRVDETGTVYVRTADGEKVVGSWQAGTPEEALAYFERKYEGLAVEIGLLERRVKTTDLSAKDAQAAIDHLRQQVDEHHAVGDLDALAQRLKAITEAVDKRREERKVQRAKQHDEARVAKEALVSEAEELAQSEQWRSAGERLRALVDTWKGLPRLDRKSDDELWHRFSHARSAFSKRRKAHFASLDAQREDARKTKEKLVVEAESLSNSTDWGNTAARYRDLMTEWKAAGRAQRDAEDDLWNRFRGAQDVFFAARSGVFAERDAEQSENLKLKEELATEAEKLVPVTDLKAARAAFRALNEHWEAIGHVPRDARPRVEGRMHAVERAMQESEENEWRRTNPEARARAAGLTGQLQAAVDKLRGQIDTARASGNNARADKLAKELEGRQALLDQALKGLEEFGG</sequence>
<dbReference type="Pfam" id="PF03993">
    <property type="entry name" value="DUF349"/>
    <property type="match status" value="3"/>
</dbReference>
<organism evidence="2 3">
    <name type="scientific">Streptomyces albipurpureus</name>
    <dbReference type="NCBI Taxonomy" id="2897419"/>
    <lineage>
        <taxon>Bacteria</taxon>
        <taxon>Bacillati</taxon>
        <taxon>Actinomycetota</taxon>
        <taxon>Actinomycetes</taxon>
        <taxon>Kitasatosporales</taxon>
        <taxon>Streptomycetaceae</taxon>
        <taxon>Streptomyces</taxon>
    </lineage>
</organism>
<name>A0ABT0UXZ8_9ACTN</name>
<keyword evidence="1" id="KW-0175">Coiled coil</keyword>
<dbReference type="Proteomes" id="UP001431429">
    <property type="component" value="Unassembled WGS sequence"/>
</dbReference>
<evidence type="ECO:0000313" key="2">
    <source>
        <dbReference type="EMBL" id="MCM2392829.1"/>
    </source>
</evidence>
<protein>
    <submittedName>
        <fullName evidence="2">DUF349 domain-containing protein</fullName>
    </submittedName>
</protein>
<gene>
    <name evidence="2" type="ORF">NBG84_31845</name>
</gene>